<gene>
    <name evidence="2" type="ORF">H0266_09235</name>
</gene>
<dbReference type="GO" id="GO:0016747">
    <property type="term" value="F:acyltransferase activity, transferring groups other than amino-acyl groups"/>
    <property type="evidence" value="ECO:0007669"/>
    <property type="project" value="InterPro"/>
</dbReference>
<accession>A0A838CT00</accession>
<comment type="caution">
    <text evidence="2">The sequence shown here is derived from an EMBL/GenBank/DDBJ whole genome shotgun (WGS) entry which is preliminary data.</text>
</comment>
<name>A0A838CT00_9BACI</name>
<dbReference type="EMBL" id="JACEFG010000002">
    <property type="protein sequence ID" value="MBA2175074.1"/>
    <property type="molecule type" value="Genomic_DNA"/>
</dbReference>
<dbReference type="Proteomes" id="UP000571017">
    <property type="component" value="Unassembled WGS sequence"/>
</dbReference>
<evidence type="ECO:0000259" key="1">
    <source>
        <dbReference type="PROSITE" id="PS51186"/>
    </source>
</evidence>
<dbReference type="InterPro" id="IPR016181">
    <property type="entry name" value="Acyl_CoA_acyltransferase"/>
</dbReference>
<dbReference type="RefSeq" id="WP_181472113.1">
    <property type="nucleotide sequence ID" value="NZ_JACEFG010000002.1"/>
</dbReference>
<dbReference type="PROSITE" id="PS51186">
    <property type="entry name" value="GNAT"/>
    <property type="match status" value="1"/>
</dbReference>
<keyword evidence="3" id="KW-1185">Reference proteome</keyword>
<sequence length="238" mass="27208">MIYDKVKFVEGEKFITIEETGGLTEDEMLELIRQLNEDERMNEVPHLSLLLADHFSEAVEDRLGDEGFVLHDELMFVERDLVNMNSVPQTYSIRSLRDGSAHEFKQVWERCMQGSLNAVSYLNMDKQMRSVEKELGPTYVDTCNIAYEGDQAIGVIMPHIEPGTKQEGRIFYFGLVPEARGQKKSLPLYQQGLVLLKDHFGATYSVGATSVHNKPMQRVFEHAGCKLTSRIKLYKRSL</sequence>
<keyword evidence="2" id="KW-0808">Transferase</keyword>
<dbReference type="Gene3D" id="3.40.630.30">
    <property type="match status" value="1"/>
</dbReference>
<proteinExistence type="predicted"/>
<feature type="domain" description="N-acetyltransferase" evidence="1">
    <location>
        <begin position="91"/>
        <end position="238"/>
    </location>
</feature>
<reference evidence="2 3" key="1">
    <citation type="journal article" date="2004" name="Extremophiles">
        <title>Halobacillus locisalis sp. nov., a halophilic bacterium isolated from a marine solar saltern of the Yellow Sea in Korea.</title>
        <authorList>
            <person name="Yoon J.H."/>
            <person name="Kang K.H."/>
            <person name="Oh T.K."/>
            <person name="Park Y.H."/>
        </authorList>
    </citation>
    <scope>NUCLEOTIDE SEQUENCE [LARGE SCALE GENOMIC DNA]</scope>
    <source>
        <strain evidence="2 3">KCTC 3788</strain>
    </source>
</reference>
<organism evidence="2 3">
    <name type="scientific">Halobacillus locisalis</name>
    <dbReference type="NCBI Taxonomy" id="220753"/>
    <lineage>
        <taxon>Bacteria</taxon>
        <taxon>Bacillati</taxon>
        <taxon>Bacillota</taxon>
        <taxon>Bacilli</taxon>
        <taxon>Bacillales</taxon>
        <taxon>Bacillaceae</taxon>
        <taxon>Halobacillus</taxon>
    </lineage>
</organism>
<evidence type="ECO:0000313" key="2">
    <source>
        <dbReference type="EMBL" id="MBA2175074.1"/>
    </source>
</evidence>
<dbReference type="AlphaFoldDB" id="A0A838CT00"/>
<evidence type="ECO:0000313" key="3">
    <source>
        <dbReference type="Proteomes" id="UP000571017"/>
    </source>
</evidence>
<dbReference type="SUPFAM" id="SSF55729">
    <property type="entry name" value="Acyl-CoA N-acyltransferases (Nat)"/>
    <property type="match status" value="1"/>
</dbReference>
<protein>
    <submittedName>
        <fullName evidence="2">GNAT family N-acetyltransferase</fullName>
    </submittedName>
</protein>
<dbReference type="InterPro" id="IPR000182">
    <property type="entry name" value="GNAT_dom"/>
</dbReference>